<reference evidence="3 4" key="1">
    <citation type="journal article" date="2014" name="Genome Announc.">
        <title>Draft genome sequences of eight enterohepatic helicobacter species isolated from both laboratory and wild rodents.</title>
        <authorList>
            <person name="Sheh A."/>
            <person name="Shen Z."/>
            <person name="Fox J.G."/>
        </authorList>
    </citation>
    <scope>NUCLEOTIDE SEQUENCE [LARGE SCALE GENOMIC DNA]</scope>
    <source>
        <strain evidence="3 4">ATCC 49320</strain>
    </source>
</reference>
<gene>
    <name evidence="3" type="ORF">LS79_003480</name>
</gene>
<keyword evidence="3" id="KW-0808">Transferase</keyword>
<organism evidence="3 4">
    <name type="scientific">Helicobacter bilis</name>
    <dbReference type="NCBI Taxonomy" id="37372"/>
    <lineage>
        <taxon>Bacteria</taxon>
        <taxon>Pseudomonadati</taxon>
        <taxon>Campylobacterota</taxon>
        <taxon>Epsilonproteobacteria</taxon>
        <taxon>Campylobacterales</taxon>
        <taxon>Helicobacteraceae</taxon>
        <taxon>Helicobacter</taxon>
    </lineage>
</organism>
<dbReference type="Gene3D" id="3.90.550.10">
    <property type="entry name" value="Spore Coat Polysaccharide Biosynthesis Protein SpsA, Chain A"/>
    <property type="match status" value="1"/>
</dbReference>
<dbReference type="InterPro" id="IPR001173">
    <property type="entry name" value="Glyco_trans_2-like"/>
</dbReference>
<keyword evidence="1" id="KW-0472">Membrane</keyword>
<name>A0A4U8UB87_9HELI</name>
<dbReference type="Proteomes" id="UP000029857">
    <property type="component" value="Unassembled WGS sequence"/>
</dbReference>
<dbReference type="Pfam" id="PF00535">
    <property type="entry name" value="Glycos_transf_2"/>
    <property type="match status" value="1"/>
</dbReference>
<protein>
    <submittedName>
        <fullName evidence="3">Glycosyltransferase</fullName>
    </submittedName>
</protein>
<evidence type="ECO:0000259" key="2">
    <source>
        <dbReference type="Pfam" id="PF00535"/>
    </source>
</evidence>
<feature type="transmembrane region" description="Helical" evidence="1">
    <location>
        <begin position="335"/>
        <end position="354"/>
    </location>
</feature>
<proteinExistence type="predicted"/>
<evidence type="ECO:0000313" key="3">
    <source>
        <dbReference type="EMBL" id="TLE11181.1"/>
    </source>
</evidence>
<dbReference type="SUPFAM" id="SSF53448">
    <property type="entry name" value="Nucleotide-diphospho-sugar transferases"/>
    <property type="match status" value="1"/>
</dbReference>
<accession>A0A4U8UB87</accession>
<feature type="domain" description="Glycosyltransferase 2-like" evidence="2">
    <location>
        <begin position="6"/>
        <end position="130"/>
    </location>
</feature>
<keyword evidence="1" id="KW-0812">Transmembrane</keyword>
<evidence type="ECO:0000256" key="1">
    <source>
        <dbReference type="SAM" id="Phobius"/>
    </source>
</evidence>
<dbReference type="GO" id="GO:0016758">
    <property type="term" value="F:hexosyltransferase activity"/>
    <property type="evidence" value="ECO:0007669"/>
    <property type="project" value="UniProtKB-ARBA"/>
</dbReference>
<keyword evidence="1" id="KW-1133">Transmembrane helix</keyword>
<comment type="caution">
    <text evidence="3">The sequence shown here is derived from an EMBL/GenBank/DDBJ whole genome shotgun (WGS) entry which is preliminary data.</text>
</comment>
<evidence type="ECO:0000313" key="4">
    <source>
        <dbReference type="Proteomes" id="UP000029857"/>
    </source>
</evidence>
<dbReference type="EMBL" id="JRPJ02000008">
    <property type="protein sequence ID" value="TLE11181.1"/>
    <property type="molecule type" value="Genomic_DNA"/>
</dbReference>
<dbReference type="InterPro" id="IPR029044">
    <property type="entry name" value="Nucleotide-diphossugar_trans"/>
</dbReference>
<dbReference type="RefSeq" id="WP_034578962.1">
    <property type="nucleotide sequence ID" value="NZ_FZMS01000052.1"/>
</dbReference>
<sequence>MNPKISILTPSFNHERFVGFFIESVLKQTLEDFELIIVDDCSSDNNVNEILKFKDSRIKLIQHPYNQGINAGLNTAFENASGEYLVFCASDDMLTPNALEVIYKAFSENPSVKAIYPSLIKVDENGVKDKERFGESENKTRAEHLYDLFMRGNYLTSPGMAMKTTDFKEILYPLDIAMCNQQDTQMHIKILLNGEIKILDDILVMYRFDPRTNNVSAGTDVAIKRGKMEIERLMDTFLAMKDIDLLQKIFAKEIAKLGITPQEDMIEYFLGRMALLSPIETRQMWGYHKVMESYNTKESAKRLKDMYDFDFKAYLGMLYHTEDKIAKKYRKYKKLFNIFLGVNIALCGVIVWLIW</sequence>
<dbReference type="PANTHER" id="PTHR22916">
    <property type="entry name" value="GLYCOSYLTRANSFERASE"/>
    <property type="match status" value="1"/>
</dbReference>
<dbReference type="AlphaFoldDB" id="A0A4U8UB87"/>
<dbReference type="PANTHER" id="PTHR22916:SF3">
    <property type="entry name" value="UDP-GLCNAC:BETAGAL BETA-1,3-N-ACETYLGLUCOSAMINYLTRANSFERASE-LIKE PROTEIN 1"/>
    <property type="match status" value="1"/>
</dbReference>